<reference evidence="2" key="3">
    <citation type="submission" date="2025-09" db="UniProtKB">
        <authorList>
            <consortium name="Ensembl"/>
        </authorList>
    </citation>
    <scope>IDENTIFICATION</scope>
</reference>
<reference evidence="3" key="1">
    <citation type="submission" date="2011-12" db="EMBL/GenBank/DDBJ databases">
        <title>The Draft Genome of Lepisosteus oculatus.</title>
        <authorList>
            <consortium name="The Broad Institute Genome Assembly &amp; Analysis Group"/>
            <consortium name="Computational R&amp;D Group"/>
            <consortium name="and Sequencing Platform"/>
            <person name="Di Palma F."/>
            <person name="Alfoldi J."/>
            <person name="Johnson J."/>
            <person name="Berlin A."/>
            <person name="Gnerre S."/>
            <person name="Jaffe D."/>
            <person name="MacCallum I."/>
            <person name="Young S."/>
            <person name="Walker B.J."/>
            <person name="Lander E.S."/>
            <person name="Lindblad-Toh K."/>
        </authorList>
    </citation>
    <scope>NUCLEOTIDE SEQUENCE [LARGE SCALE GENOMIC DNA]</scope>
</reference>
<dbReference type="Bgee" id="ENSLOCG00000006859">
    <property type="expression patterns" value="Expressed in testis and 6 other cell types or tissues"/>
</dbReference>
<dbReference type="GeneTree" id="ENSGT00940000161250"/>
<protein>
    <recommendedName>
        <fullName evidence="1">DH domain-containing protein</fullName>
    </recommendedName>
</protein>
<evidence type="ECO:0000313" key="3">
    <source>
        <dbReference type="Proteomes" id="UP000018468"/>
    </source>
</evidence>
<dbReference type="SUPFAM" id="SSF48065">
    <property type="entry name" value="DBL homology domain (DH-domain)"/>
    <property type="match status" value="1"/>
</dbReference>
<dbReference type="PROSITE" id="PS50010">
    <property type="entry name" value="DH_2"/>
    <property type="match status" value="1"/>
</dbReference>
<dbReference type="Pfam" id="PF00621">
    <property type="entry name" value="RhoGEF"/>
    <property type="match status" value="1"/>
</dbReference>
<evidence type="ECO:0000259" key="1">
    <source>
        <dbReference type="PROSITE" id="PS50010"/>
    </source>
</evidence>
<dbReference type="PANTHER" id="PTHR13217:SF10">
    <property type="entry name" value="PLECKSTRIN HOMOLOGY DOMAIN-CONTAINING FAMILY G MEMBER 6 ISOFORM X1"/>
    <property type="match status" value="1"/>
</dbReference>
<keyword evidence="3" id="KW-1185">Reference proteome</keyword>
<dbReference type="Gene3D" id="1.20.900.10">
    <property type="entry name" value="Dbl homology (DH) domain"/>
    <property type="match status" value="1"/>
</dbReference>
<dbReference type="Gene3D" id="2.30.29.30">
    <property type="entry name" value="Pleckstrin-homology domain (PH domain)/Phosphotyrosine-binding domain (PTB)"/>
    <property type="match status" value="1"/>
</dbReference>
<accession>W5MIT9</accession>
<dbReference type="STRING" id="7918.ENSLOCP00000008298"/>
<dbReference type="PANTHER" id="PTHR13217">
    <property type="entry name" value="PLECKSTRIN HOMOLOGY DOMAIN-CONTAINING FAMILY G MEMBER 7"/>
    <property type="match status" value="1"/>
</dbReference>
<dbReference type="eggNOG" id="KOG3521">
    <property type="taxonomic scope" value="Eukaryota"/>
</dbReference>
<dbReference type="HOGENOM" id="CLU_021968_0_0_1"/>
<evidence type="ECO:0000313" key="2">
    <source>
        <dbReference type="Ensembl" id="ENSLOCP00000008298.1"/>
    </source>
</evidence>
<dbReference type="InterPro" id="IPR011993">
    <property type="entry name" value="PH-like_dom_sf"/>
</dbReference>
<organism evidence="2 3">
    <name type="scientific">Lepisosteus oculatus</name>
    <name type="common">Spotted gar</name>
    <dbReference type="NCBI Taxonomy" id="7918"/>
    <lineage>
        <taxon>Eukaryota</taxon>
        <taxon>Metazoa</taxon>
        <taxon>Chordata</taxon>
        <taxon>Craniata</taxon>
        <taxon>Vertebrata</taxon>
        <taxon>Euteleostomi</taxon>
        <taxon>Actinopterygii</taxon>
        <taxon>Neopterygii</taxon>
        <taxon>Holostei</taxon>
        <taxon>Semionotiformes</taxon>
        <taxon>Lepisosteidae</taxon>
        <taxon>Lepisosteus</taxon>
    </lineage>
</organism>
<dbReference type="Proteomes" id="UP000018468">
    <property type="component" value="Linkage group LG26"/>
</dbReference>
<proteinExistence type="predicted"/>
<dbReference type="InterPro" id="IPR040181">
    <property type="entry name" value="PKHG5/7"/>
</dbReference>
<dbReference type="EMBL" id="AHAT01034865">
    <property type="status" value="NOT_ANNOTATED_CDS"/>
    <property type="molecule type" value="Genomic_DNA"/>
</dbReference>
<dbReference type="InterPro" id="IPR000219">
    <property type="entry name" value="DH_dom"/>
</dbReference>
<dbReference type="EMBL" id="AHAT01034866">
    <property type="status" value="NOT_ANNOTATED_CDS"/>
    <property type="molecule type" value="Genomic_DNA"/>
</dbReference>
<dbReference type="InParanoid" id="W5MIT9"/>
<reference evidence="2" key="2">
    <citation type="submission" date="2025-08" db="UniProtKB">
        <authorList>
            <consortium name="Ensembl"/>
        </authorList>
    </citation>
    <scope>IDENTIFICATION</scope>
</reference>
<sequence length="320" mass="37809">SLQMMSKKERHQQEALWELIHTELSYMKRLRVITDLVIAGLLNLHLSGHLLEVRPELLFSNIPDIIRSHRAFWQEVMSPMLQEVRLTGKPFDPMWLQHGFLTFSERFHPYLKYCLEEENMTEFARSQIESNPRFHMFMSWVESHRLAVRMRLGDMQAKPHQRITKYPLLLQAILKRTEHAHTRLAVQRMLDSVSSFLDSVNCYLQSMDEQSSLYETASRIEGYDLLERISEDVERQVREFCQIDLTRPMKGVGPTHIRKLLLEETLKIKEKKDSKVEVVALLFSDVLLLTKRQRKSNRLRVTRPPLAIEHAHCRPLRDTS</sequence>
<dbReference type="CDD" id="cd00160">
    <property type="entry name" value="RhoGEF"/>
    <property type="match status" value="1"/>
</dbReference>
<dbReference type="GO" id="GO:0005085">
    <property type="term" value="F:guanyl-nucleotide exchange factor activity"/>
    <property type="evidence" value="ECO:0007669"/>
    <property type="project" value="InterPro"/>
</dbReference>
<feature type="domain" description="DH" evidence="1">
    <location>
        <begin position="11"/>
        <end position="203"/>
    </location>
</feature>
<dbReference type="Ensembl" id="ENSLOCT00000008308.1">
    <property type="protein sequence ID" value="ENSLOCP00000008298.1"/>
    <property type="gene ID" value="ENSLOCG00000006859.1"/>
</dbReference>
<dbReference type="SMART" id="SM00325">
    <property type="entry name" value="RhoGEF"/>
    <property type="match status" value="1"/>
</dbReference>
<dbReference type="InterPro" id="IPR035899">
    <property type="entry name" value="DBL_dom_sf"/>
</dbReference>
<name>W5MIT9_LEPOC</name>
<dbReference type="OMA" id="LRDPRMC"/>
<dbReference type="AlphaFoldDB" id="W5MIT9"/>
<dbReference type="SUPFAM" id="SSF50729">
    <property type="entry name" value="PH domain-like"/>
    <property type="match status" value="1"/>
</dbReference>